<evidence type="ECO:0000256" key="5">
    <source>
        <dbReference type="ARBA" id="ARBA00022801"/>
    </source>
</evidence>
<dbReference type="PANTHER" id="PTHR31234:SF2">
    <property type="entry name" value="OS05G0199100 PROTEIN"/>
    <property type="match status" value="1"/>
</dbReference>
<dbReference type="SUPFAM" id="SSF54001">
    <property type="entry name" value="Cysteine proteinases"/>
    <property type="match status" value="1"/>
</dbReference>
<accession>A0A7J7DGQ8</accession>
<dbReference type="Pfam" id="PF02902">
    <property type="entry name" value="Peptidase_C48"/>
    <property type="match status" value="1"/>
</dbReference>
<dbReference type="InterPro" id="IPR003653">
    <property type="entry name" value="Peptidase_C48_C"/>
</dbReference>
<keyword evidence="7 9" id="KW-0472">Membrane</keyword>
<proteinExistence type="inferred from homology"/>
<evidence type="ECO:0000256" key="4">
    <source>
        <dbReference type="ARBA" id="ARBA00022692"/>
    </source>
</evidence>
<keyword evidence="3" id="KW-0645">Protease</keyword>
<dbReference type="GO" id="GO:0098542">
    <property type="term" value="P:defense response to other organism"/>
    <property type="evidence" value="ECO:0007669"/>
    <property type="project" value="InterPro"/>
</dbReference>
<evidence type="ECO:0000313" key="11">
    <source>
        <dbReference type="EMBL" id="KAF5745493.1"/>
    </source>
</evidence>
<dbReference type="InterPro" id="IPR044839">
    <property type="entry name" value="NDR1-like"/>
</dbReference>
<dbReference type="GO" id="GO:0006508">
    <property type="term" value="P:proteolysis"/>
    <property type="evidence" value="ECO:0007669"/>
    <property type="project" value="UniProtKB-KW"/>
</dbReference>
<feature type="compositionally biased region" description="Low complexity" evidence="8">
    <location>
        <begin position="11"/>
        <end position="24"/>
    </location>
</feature>
<feature type="region of interest" description="Disordered" evidence="8">
    <location>
        <begin position="514"/>
        <end position="581"/>
    </location>
</feature>
<dbReference type="InterPro" id="IPR038765">
    <property type="entry name" value="Papain-like_cys_pep_sf"/>
</dbReference>
<dbReference type="Pfam" id="PF03168">
    <property type="entry name" value="LEA_2"/>
    <property type="match status" value="1"/>
</dbReference>
<evidence type="ECO:0000256" key="7">
    <source>
        <dbReference type="ARBA" id="ARBA00023136"/>
    </source>
</evidence>
<feature type="compositionally biased region" description="Acidic residues" evidence="8">
    <location>
        <begin position="516"/>
        <end position="529"/>
    </location>
</feature>
<keyword evidence="12" id="KW-1185">Reference proteome</keyword>
<name>A0A7J7DGQ8_TRIWF</name>
<evidence type="ECO:0000256" key="2">
    <source>
        <dbReference type="ARBA" id="ARBA00005234"/>
    </source>
</evidence>
<comment type="subcellular location">
    <subcellularLocation>
        <location evidence="1">Membrane</location>
        <topology evidence="1">Single-pass membrane protein</topology>
    </subcellularLocation>
</comment>
<comment type="caution">
    <text evidence="11">The sequence shown here is derived from an EMBL/GenBank/DDBJ whole genome shotgun (WGS) entry which is preliminary data.</text>
</comment>
<evidence type="ECO:0000256" key="3">
    <source>
        <dbReference type="ARBA" id="ARBA00022670"/>
    </source>
</evidence>
<keyword evidence="4 9" id="KW-0812">Transmembrane</keyword>
<evidence type="ECO:0000256" key="1">
    <source>
        <dbReference type="ARBA" id="ARBA00004167"/>
    </source>
</evidence>
<feature type="transmembrane region" description="Helical" evidence="9">
    <location>
        <begin position="59"/>
        <end position="85"/>
    </location>
</feature>
<dbReference type="InterPro" id="IPR004864">
    <property type="entry name" value="LEA_2"/>
</dbReference>
<protein>
    <recommendedName>
        <fullName evidence="10">Ubiquitin-like protease family profile domain-containing protein</fullName>
    </recommendedName>
</protein>
<feature type="region of interest" description="Disordered" evidence="8">
    <location>
        <begin position="633"/>
        <end position="653"/>
    </location>
</feature>
<keyword evidence="5" id="KW-0378">Hydrolase</keyword>
<feature type="region of interest" description="Disordered" evidence="8">
    <location>
        <begin position="1"/>
        <end position="24"/>
    </location>
</feature>
<reference evidence="11 12" key="1">
    <citation type="journal article" date="2020" name="Nat. Commun.">
        <title>Genome of Tripterygium wilfordii and identification of cytochrome P450 involved in triptolide biosynthesis.</title>
        <authorList>
            <person name="Tu L."/>
            <person name="Su P."/>
            <person name="Zhang Z."/>
            <person name="Gao L."/>
            <person name="Wang J."/>
            <person name="Hu T."/>
            <person name="Zhou J."/>
            <person name="Zhang Y."/>
            <person name="Zhao Y."/>
            <person name="Liu Y."/>
            <person name="Song Y."/>
            <person name="Tong Y."/>
            <person name="Lu Y."/>
            <person name="Yang J."/>
            <person name="Xu C."/>
            <person name="Jia M."/>
            <person name="Peters R.J."/>
            <person name="Huang L."/>
            <person name="Gao W."/>
        </authorList>
    </citation>
    <scope>NUCLEOTIDE SEQUENCE [LARGE SCALE GENOMIC DNA]</scope>
    <source>
        <strain evidence="12">cv. XIE 37</strain>
        <tissue evidence="11">Leaf</tissue>
    </source>
</reference>
<keyword evidence="6 9" id="KW-1133">Transmembrane helix</keyword>
<dbReference type="GO" id="GO:0005886">
    <property type="term" value="C:plasma membrane"/>
    <property type="evidence" value="ECO:0007669"/>
    <property type="project" value="TreeGrafter"/>
</dbReference>
<organism evidence="11 12">
    <name type="scientific">Tripterygium wilfordii</name>
    <name type="common">Thunder God vine</name>
    <dbReference type="NCBI Taxonomy" id="458696"/>
    <lineage>
        <taxon>Eukaryota</taxon>
        <taxon>Viridiplantae</taxon>
        <taxon>Streptophyta</taxon>
        <taxon>Embryophyta</taxon>
        <taxon>Tracheophyta</taxon>
        <taxon>Spermatophyta</taxon>
        <taxon>Magnoliopsida</taxon>
        <taxon>eudicotyledons</taxon>
        <taxon>Gunneridae</taxon>
        <taxon>Pentapetalae</taxon>
        <taxon>rosids</taxon>
        <taxon>fabids</taxon>
        <taxon>Celastrales</taxon>
        <taxon>Celastraceae</taxon>
        <taxon>Tripterygium</taxon>
    </lineage>
</organism>
<comment type="similarity">
    <text evidence="2">Belongs to the peptidase C48 family.</text>
</comment>
<evidence type="ECO:0000256" key="8">
    <source>
        <dbReference type="SAM" id="MobiDB-lite"/>
    </source>
</evidence>
<sequence length="992" mass="112465">MADRVYPSAKPPTTNTTATPMTANPAFPATKAQLYGASRPPYRPQPNHRRHRRGCCCSCCLWTTFIIIALLVLIAVAGAVLYVIYRPHRPSFTVSGLKVSSLNLTSSSKLVSNINLNITTRNPNKNLVYIYNPTTISVTTDDGIDIGTGSIPSFKHGTKNITLLTASITSNTNQALDDASAKKLRSDLKTKSGVPLKIKLETKVKVKIGGVKSPKVRIRVTCDGIKATAPTGKAATMASTSNAKWDKIYLARGERQFRSSLHAFVTLVDDLKLTNKHTLHLKKTPFWRLIDAVINKEITKADYRIGNSYLGSIIDTFDNKKKEFKINGRFINFSSDDLKKVFGIDDGTKKIQIGKIVKQRKDKKSSFITRRLKETERLNKTVITEKIKKAAEGRNKNDEEDVCRLIVMFLLSSLFVPNKSLTLTWSYVNYVEVIDDMKKYNWTAHIYDYFFSSLCDSNSTNVVGCVIALPFWVMEQFKIAEPKLEKATILCAKWDLRDLTNVLEGNTMQKLILKEVDEESVEESHEESDEGTRSGDEESNEGHDLEDDINKLKTNLTTSKEREQELQQQLHESKKDNNKLKEKVADLEEKLRKLSAVMESVSKEKNEISERLDTELMEYEVHQFTQALRATTPQSNYEAGTSTTPAIVSSPLAKASHEYSSREVFKDGGRALFDDMPTFQLFSTPIQISIPEEQALTENVSPPSKIARIKAKDNRKRNINDDFKYTFSSPKKKAKARAIKKGKKQVYSDDDEGNEENDFIVVDVGNNNEDNVNVEKVIDSHAKILTDKYYVRHQDPGRKEDNNTFHVFDSLCWTYIKRDDQKGLREEKIDNILKSVTLLTRYLIFPMNSNGGKPLSIHPNHWTILVLDGEASEWTHYNSNKPRAGTKDYYLEDASTVKQYVEKKMKEHYIDRMVERGLDVDVDSLDTEYNFPLVSAKKCPQQRTGSVDCGIHVCHIMECLITKVPIPEDMTLTEVTQYKCQMVSSFIKDYTP</sequence>
<dbReference type="EMBL" id="JAAARO010000007">
    <property type="protein sequence ID" value="KAF5745493.1"/>
    <property type="molecule type" value="Genomic_DNA"/>
</dbReference>
<dbReference type="PANTHER" id="PTHR31234">
    <property type="entry name" value="LATE EMBRYOGENESIS ABUNDANT (LEA) HYDROXYPROLINE-RICH GLYCOPROTEIN FAMILY"/>
    <property type="match status" value="1"/>
</dbReference>
<feature type="domain" description="Ubiquitin-like protease family profile" evidence="10">
    <location>
        <begin position="744"/>
        <end position="960"/>
    </location>
</feature>
<dbReference type="PROSITE" id="PS50600">
    <property type="entry name" value="ULP_PROTEASE"/>
    <property type="match status" value="1"/>
</dbReference>
<evidence type="ECO:0000256" key="9">
    <source>
        <dbReference type="SAM" id="Phobius"/>
    </source>
</evidence>
<dbReference type="Proteomes" id="UP000593562">
    <property type="component" value="Unassembled WGS sequence"/>
</dbReference>
<evidence type="ECO:0000259" key="10">
    <source>
        <dbReference type="PROSITE" id="PS50600"/>
    </source>
</evidence>
<evidence type="ECO:0000256" key="6">
    <source>
        <dbReference type="ARBA" id="ARBA00022989"/>
    </source>
</evidence>
<feature type="compositionally biased region" description="Basic and acidic residues" evidence="8">
    <location>
        <begin position="530"/>
        <end position="551"/>
    </location>
</feature>
<gene>
    <name evidence="11" type="ORF">HS088_TW07G01079</name>
</gene>
<dbReference type="GO" id="GO:0008234">
    <property type="term" value="F:cysteine-type peptidase activity"/>
    <property type="evidence" value="ECO:0007669"/>
    <property type="project" value="InterPro"/>
</dbReference>
<evidence type="ECO:0000313" key="12">
    <source>
        <dbReference type="Proteomes" id="UP000593562"/>
    </source>
</evidence>
<feature type="compositionally biased region" description="Basic and acidic residues" evidence="8">
    <location>
        <begin position="559"/>
        <end position="581"/>
    </location>
</feature>
<dbReference type="Gene3D" id="3.40.395.10">
    <property type="entry name" value="Adenoviral Proteinase, Chain A"/>
    <property type="match status" value="1"/>
</dbReference>
<dbReference type="InParanoid" id="A0A7J7DGQ8"/>
<dbReference type="AlphaFoldDB" id="A0A7J7DGQ8"/>
<feature type="compositionally biased region" description="Polar residues" evidence="8">
    <location>
        <begin position="633"/>
        <end position="647"/>
    </location>
</feature>